<protein>
    <submittedName>
        <fullName evidence="2">Uncharacterized protein</fullName>
    </submittedName>
</protein>
<evidence type="ECO:0000313" key="3">
    <source>
        <dbReference type="Proteomes" id="UP000054018"/>
    </source>
</evidence>
<dbReference type="AlphaFoldDB" id="A0A0C9Y5N4"/>
<evidence type="ECO:0000313" key="2">
    <source>
        <dbReference type="EMBL" id="KIK20000.1"/>
    </source>
</evidence>
<gene>
    <name evidence="2" type="ORF">PISMIDRAFT_13263</name>
</gene>
<organism evidence="2 3">
    <name type="scientific">Pisolithus microcarpus 441</name>
    <dbReference type="NCBI Taxonomy" id="765257"/>
    <lineage>
        <taxon>Eukaryota</taxon>
        <taxon>Fungi</taxon>
        <taxon>Dikarya</taxon>
        <taxon>Basidiomycota</taxon>
        <taxon>Agaricomycotina</taxon>
        <taxon>Agaricomycetes</taxon>
        <taxon>Agaricomycetidae</taxon>
        <taxon>Boletales</taxon>
        <taxon>Sclerodermatineae</taxon>
        <taxon>Pisolithaceae</taxon>
        <taxon>Pisolithus</taxon>
    </lineage>
</organism>
<accession>A0A0C9Y5N4</accession>
<keyword evidence="3" id="KW-1185">Reference proteome</keyword>
<feature type="region of interest" description="Disordered" evidence="1">
    <location>
        <begin position="89"/>
        <end position="117"/>
    </location>
</feature>
<name>A0A0C9Y5N4_9AGAM</name>
<dbReference type="HOGENOM" id="CLU_1687384_0_0_1"/>
<feature type="compositionally biased region" description="Low complexity" evidence="1">
    <location>
        <begin position="94"/>
        <end position="104"/>
    </location>
</feature>
<feature type="region of interest" description="Disordered" evidence="1">
    <location>
        <begin position="53"/>
        <end position="74"/>
    </location>
</feature>
<reference evidence="3" key="2">
    <citation type="submission" date="2015-01" db="EMBL/GenBank/DDBJ databases">
        <title>Evolutionary Origins and Diversification of the Mycorrhizal Mutualists.</title>
        <authorList>
            <consortium name="DOE Joint Genome Institute"/>
            <consortium name="Mycorrhizal Genomics Consortium"/>
            <person name="Kohler A."/>
            <person name="Kuo A."/>
            <person name="Nagy L.G."/>
            <person name="Floudas D."/>
            <person name="Copeland A."/>
            <person name="Barry K.W."/>
            <person name="Cichocki N."/>
            <person name="Veneault-Fourrey C."/>
            <person name="LaButti K."/>
            <person name="Lindquist E.A."/>
            <person name="Lipzen A."/>
            <person name="Lundell T."/>
            <person name="Morin E."/>
            <person name="Murat C."/>
            <person name="Riley R."/>
            <person name="Ohm R."/>
            <person name="Sun H."/>
            <person name="Tunlid A."/>
            <person name="Henrissat B."/>
            <person name="Grigoriev I.V."/>
            <person name="Hibbett D.S."/>
            <person name="Martin F."/>
        </authorList>
    </citation>
    <scope>NUCLEOTIDE SEQUENCE [LARGE SCALE GENOMIC DNA]</scope>
    <source>
        <strain evidence="3">441</strain>
    </source>
</reference>
<proteinExistence type="predicted"/>
<dbReference type="EMBL" id="KN833773">
    <property type="protein sequence ID" value="KIK20000.1"/>
    <property type="molecule type" value="Genomic_DNA"/>
</dbReference>
<sequence>MSSSAIHPQTIMPWETALPDELEDKPGDTVAVKMAKFDERQCHQHLALQRELEAEEQRTAKEAKRVHKEQEAEEKRIRELEAEHKRLKEETRWAQQAGGSSSQQVLASTGKADKRPNGCSMCIKASKECKPGTGRSKSCVWCQKLKAKCDLTTSAN</sequence>
<reference evidence="2 3" key="1">
    <citation type="submission" date="2014-04" db="EMBL/GenBank/DDBJ databases">
        <authorList>
            <consortium name="DOE Joint Genome Institute"/>
            <person name="Kuo A."/>
            <person name="Kohler A."/>
            <person name="Costa M.D."/>
            <person name="Nagy L.G."/>
            <person name="Floudas D."/>
            <person name="Copeland A."/>
            <person name="Barry K.W."/>
            <person name="Cichocki N."/>
            <person name="Veneault-Fourrey C."/>
            <person name="LaButti K."/>
            <person name="Lindquist E.A."/>
            <person name="Lipzen A."/>
            <person name="Lundell T."/>
            <person name="Morin E."/>
            <person name="Murat C."/>
            <person name="Sun H."/>
            <person name="Tunlid A."/>
            <person name="Henrissat B."/>
            <person name="Grigoriev I.V."/>
            <person name="Hibbett D.S."/>
            <person name="Martin F."/>
            <person name="Nordberg H.P."/>
            <person name="Cantor M.N."/>
            <person name="Hua S.X."/>
        </authorList>
    </citation>
    <scope>NUCLEOTIDE SEQUENCE [LARGE SCALE GENOMIC DNA]</scope>
    <source>
        <strain evidence="2 3">441</strain>
    </source>
</reference>
<evidence type="ECO:0000256" key="1">
    <source>
        <dbReference type="SAM" id="MobiDB-lite"/>
    </source>
</evidence>
<dbReference type="Proteomes" id="UP000054018">
    <property type="component" value="Unassembled WGS sequence"/>
</dbReference>